<evidence type="ECO:0000313" key="3">
    <source>
        <dbReference type="EMBL" id="EFA82197.1"/>
    </source>
</evidence>
<feature type="domain" description="ILEI/PANDER" evidence="2">
    <location>
        <begin position="25"/>
        <end position="113"/>
    </location>
</feature>
<dbReference type="RefSeq" id="XP_020434314.1">
    <property type="nucleotide sequence ID" value="XM_020575519.1"/>
</dbReference>
<comment type="caution">
    <text evidence="3">The sequence shown here is derived from an EMBL/GenBank/DDBJ whole genome shotgun (WGS) entry which is preliminary data.</text>
</comment>
<keyword evidence="1" id="KW-1133">Transmembrane helix</keyword>
<feature type="transmembrane region" description="Helical" evidence="1">
    <location>
        <begin position="800"/>
        <end position="820"/>
    </location>
</feature>
<dbReference type="AlphaFoldDB" id="D3B829"/>
<dbReference type="PANTHER" id="PTHR15535">
    <property type="entry name" value="TRANSMEMBRANE PROTEIN 2-RELATED"/>
    <property type="match status" value="1"/>
</dbReference>
<name>D3B829_HETP5</name>
<evidence type="ECO:0000256" key="1">
    <source>
        <dbReference type="SAM" id="Phobius"/>
    </source>
</evidence>
<reference evidence="3 4" key="1">
    <citation type="journal article" date="2011" name="Genome Res.">
        <title>Phylogeny-wide analysis of social amoeba genomes highlights ancient origins for complex intercellular communication.</title>
        <authorList>
            <person name="Heidel A.J."/>
            <person name="Lawal H.M."/>
            <person name="Felder M."/>
            <person name="Schilde C."/>
            <person name="Helps N.R."/>
            <person name="Tunggal B."/>
            <person name="Rivero F."/>
            <person name="John U."/>
            <person name="Schleicher M."/>
            <person name="Eichinger L."/>
            <person name="Platzer M."/>
            <person name="Noegel A.A."/>
            <person name="Schaap P."/>
            <person name="Gloeckner G."/>
        </authorList>
    </citation>
    <scope>NUCLEOTIDE SEQUENCE [LARGE SCALE GENOMIC DNA]</scope>
    <source>
        <strain evidence="4">ATCC 26659 / Pp 5 / PN500</strain>
    </source>
</reference>
<feature type="domain" description="ILEI/PANDER" evidence="2">
    <location>
        <begin position="167"/>
        <end position="262"/>
    </location>
</feature>
<feature type="domain" description="ILEI/PANDER" evidence="2">
    <location>
        <begin position="489"/>
        <end position="581"/>
    </location>
</feature>
<dbReference type="PANTHER" id="PTHR15535:SF17">
    <property type="entry name" value="TRANSMEMBRANE PROTEIN"/>
    <property type="match status" value="1"/>
</dbReference>
<keyword evidence="4" id="KW-1185">Reference proteome</keyword>
<dbReference type="CDD" id="cd13936">
    <property type="entry name" value="PANDER_like"/>
    <property type="match status" value="1"/>
</dbReference>
<accession>D3B829</accession>
<dbReference type="Proteomes" id="UP000001396">
    <property type="component" value="Unassembled WGS sequence"/>
</dbReference>
<keyword evidence="1" id="KW-0812">Transmembrane</keyword>
<dbReference type="Gene3D" id="3.40.50.1460">
    <property type="match status" value="1"/>
</dbReference>
<proteinExistence type="predicted"/>
<evidence type="ECO:0000259" key="2">
    <source>
        <dbReference type="Pfam" id="PF15711"/>
    </source>
</evidence>
<dbReference type="STRING" id="670386.D3B829"/>
<feature type="transmembrane region" description="Helical" evidence="1">
    <location>
        <begin position="774"/>
        <end position="793"/>
    </location>
</feature>
<dbReference type="InterPro" id="IPR039477">
    <property type="entry name" value="ILEI/PANDER_dom"/>
</dbReference>
<feature type="domain" description="ILEI/PANDER" evidence="2">
    <location>
        <begin position="681"/>
        <end position="742"/>
    </location>
</feature>
<dbReference type="PROSITE" id="PS52031">
    <property type="entry name" value="GG_LECTIN"/>
    <property type="match status" value="1"/>
</dbReference>
<organism evidence="3 4">
    <name type="scientific">Heterostelium pallidum (strain ATCC 26659 / Pp 5 / PN500)</name>
    <name type="common">Cellular slime mold</name>
    <name type="synonym">Polysphondylium pallidum</name>
    <dbReference type="NCBI Taxonomy" id="670386"/>
    <lineage>
        <taxon>Eukaryota</taxon>
        <taxon>Amoebozoa</taxon>
        <taxon>Evosea</taxon>
        <taxon>Eumycetozoa</taxon>
        <taxon>Dictyostelia</taxon>
        <taxon>Acytosteliales</taxon>
        <taxon>Acytosteliaceae</taxon>
        <taxon>Heterostelium</taxon>
    </lineage>
</organism>
<dbReference type="GeneID" id="31360106"/>
<sequence>MNQISVSPQYFTYNNNNFIYYSSTFDVWVYQDDQEPPFYYRNFTVQNENDALQFAYFIESIPIGTITCIAIDGNKVSYISDTIYKACESIGSIKIYEITGQVSNRLAIIGFKGLSPGVASEAYINSTQSVSSELPSHFDYKILSVSIDSTPTLSIGTNKVNFQYGIGMNVITFNEVTLEVMSSINFNTVTNTTQANLDFIQFISNRPTNVVTCIIPKCPTPTSTGQSLMLSSGSIDAIKSIGSIFIDQFTNATLGQSKWFLISKSRLNQSELSSKSSAVCQGIYFAYNNDANMVGCTISACNPLYGSTNFFQAVNGSQIVTPTQFNGFSMSILDEYTGKVLSNNQIIASGTPGTNQMSMKTASDYILQNITAGNFVMISSSNLQTPFSIPDYLITAFRTLGANLSNRITSSSSYALFGRKGAAPGSSPEIHSNNGPVTISAKFASKLMIMRTFVEIKAVSRGIGENVPYETTYAKFFLNGEEVKYTASRGLNVMIINQDNGLIESITTYDTHGDANASSQFITLMNSLANGRIVAIATMDDWTVRLSTEAINTLKTKCGGQILGVYPLQYRASCSFIGIVGKSIYPSQLVSSGNTLVPLPVINTFRLPIKVTLGDGFNYQSITVNSAQGINVNNTSVGTVVDGVKIATFSLPFTKTKFQHDLELIEKEKQQEIIEQVSAPGDQLYQLISNLTYGSLVALIIPSNMVLNDKIKRSLYMIGASQMDLASQNSFTNYLVIGRKGACSGALESFSSSLSITSISSVEPISNNTSLASWWSIVATIVTGSLLVVGAIATLPLSTAIFVGVGTMAVTTLVVGGIIMNEMPDTNNNNTSDPTRTYRNIVIGVSYIGTANERPEYARNSTDFLQTLVNTVDNYWDAENSMNNIITRKNDTLLIDNIPNAIPNASAPPSSVPTRNNILNELRNTVARTRGGDVISLTISGHGGYRNGEYRLRVTRLGNTGPRRITGTEIIDALNALTVTNVMVYFLITTCHSGAFMAQLAARTNLNFAYVIIVACPADRTTRSGNIRRVLTDNNRVISSNYYMTINSIFGAMTRHYTNATTNARGPPDTNAPGNTLNRPWLFSPYSPQLIEFLLKVARFEVSPLSKCILSSKCLHLENGDDSTCQSCKCHHAPLHSECSLVYHNQNISFEYI</sequence>
<dbReference type="EMBL" id="ADBJ01000020">
    <property type="protein sequence ID" value="EFA82197.1"/>
    <property type="molecule type" value="Genomic_DNA"/>
</dbReference>
<evidence type="ECO:0000313" key="4">
    <source>
        <dbReference type="Proteomes" id="UP000001396"/>
    </source>
</evidence>
<dbReference type="OMA" id="CESIGSI"/>
<dbReference type="Pfam" id="PF15711">
    <property type="entry name" value="ILEI"/>
    <property type="match status" value="5"/>
</dbReference>
<dbReference type="InterPro" id="IPR052252">
    <property type="entry name" value="CEMIP/CEMIP2"/>
</dbReference>
<dbReference type="InParanoid" id="D3B829"/>
<feature type="domain" description="ILEI/PANDER" evidence="2">
    <location>
        <begin position="326"/>
        <end position="422"/>
    </location>
</feature>
<protein>
    <recommendedName>
        <fullName evidence="2">ILEI/PANDER domain-containing protein</fullName>
    </recommendedName>
</protein>
<gene>
    <name evidence="3" type="ORF">PPL_04619</name>
</gene>
<keyword evidence="1" id="KW-0472">Membrane</keyword>